<name>F3ZZQ1_MAHA5</name>
<dbReference type="InterPro" id="IPR046348">
    <property type="entry name" value="SIS_dom_sf"/>
</dbReference>
<dbReference type="GO" id="GO:0006487">
    <property type="term" value="P:protein N-linked glycosylation"/>
    <property type="evidence" value="ECO:0007669"/>
    <property type="project" value="TreeGrafter"/>
</dbReference>
<evidence type="ECO:0000313" key="6">
    <source>
        <dbReference type="EMBL" id="AEE97898.1"/>
    </source>
</evidence>
<keyword evidence="7" id="KW-1185">Reference proteome</keyword>
<accession>F3ZZQ1</accession>
<evidence type="ECO:0000256" key="1">
    <source>
        <dbReference type="ARBA" id="ARBA00001031"/>
    </source>
</evidence>
<reference evidence="7" key="1">
    <citation type="submission" date="2010-11" db="EMBL/GenBank/DDBJ databases">
        <title>The complete genome of Mahella australiensis DSM 15567.</title>
        <authorList>
            <consortium name="US DOE Joint Genome Institute (JGI-PGF)"/>
            <person name="Lucas S."/>
            <person name="Copeland A."/>
            <person name="Lapidus A."/>
            <person name="Bruce D."/>
            <person name="Goodwin L."/>
            <person name="Pitluck S."/>
            <person name="Kyrpides N."/>
            <person name="Mavromatis K."/>
            <person name="Pagani I."/>
            <person name="Ivanova N."/>
            <person name="Teshima H."/>
            <person name="Brettin T."/>
            <person name="Detter J.C."/>
            <person name="Han C."/>
            <person name="Tapia R."/>
            <person name="Land M."/>
            <person name="Hauser L."/>
            <person name="Markowitz V."/>
            <person name="Cheng J.-F."/>
            <person name="Hugenholtz P."/>
            <person name="Woyke T."/>
            <person name="Wu D."/>
            <person name="Spring S."/>
            <person name="Pukall R."/>
            <person name="Steenblock K."/>
            <person name="Schneider S."/>
            <person name="Klenk H.-P."/>
            <person name="Eisen J.A."/>
        </authorList>
    </citation>
    <scope>NUCLEOTIDE SEQUENCE [LARGE SCALE GENOMIC DNA]</scope>
    <source>
        <strain evidence="7">DSM 15567 / CIP 107919 / 50-1 BON</strain>
    </source>
</reference>
<keyword evidence="6" id="KW-0032">Aminotransferase</keyword>
<evidence type="ECO:0000313" key="7">
    <source>
        <dbReference type="Proteomes" id="UP000008457"/>
    </source>
</evidence>
<evidence type="ECO:0000256" key="2">
    <source>
        <dbReference type="ARBA" id="ARBA00012916"/>
    </source>
</evidence>
<comment type="catalytic activity">
    <reaction evidence="1">
        <text>D-fructose 6-phosphate + L-glutamine = D-glucosamine 6-phosphate + L-glutamate</text>
        <dbReference type="Rhea" id="RHEA:13237"/>
        <dbReference type="ChEBI" id="CHEBI:29985"/>
        <dbReference type="ChEBI" id="CHEBI:58359"/>
        <dbReference type="ChEBI" id="CHEBI:58725"/>
        <dbReference type="ChEBI" id="CHEBI:61527"/>
        <dbReference type="EC" id="2.6.1.16"/>
    </reaction>
</comment>
<dbReference type="SUPFAM" id="SSF53697">
    <property type="entry name" value="SIS domain"/>
    <property type="match status" value="1"/>
</dbReference>
<protein>
    <recommendedName>
        <fullName evidence="3">Glutamine--fructose-6-phosphate aminotransferase [isomerizing]</fullName>
        <ecNumber evidence="2">2.6.1.16</ecNumber>
    </recommendedName>
</protein>
<dbReference type="PANTHER" id="PTHR10937">
    <property type="entry name" value="GLUCOSAMINE--FRUCTOSE-6-PHOSPHATE AMINOTRANSFERASE, ISOMERIZING"/>
    <property type="match status" value="1"/>
</dbReference>
<dbReference type="Pfam" id="PF01380">
    <property type="entry name" value="SIS"/>
    <property type="match status" value="2"/>
</dbReference>
<dbReference type="Proteomes" id="UP000008457">
    <property type="component" value="Chromosome"/>
</dbReference>
<dbReference type="InterPro" id="IPR035466">
    <property type="entry name" value="GlmS/AgaS_SIS"/>
</dbReference>
<dbReference type="GO" id="GO:0006002">
    <property type="term" value="P:fructose 6-phosphate metabolic process"/>
    <property type="evidence" value="ECO:0007669"/>
    <property type="project" value="TreeGrafter"/>
</dbReference>
<dbReference type="GO" id="GO:0006047">
    <property type="term" value="P:UDP-N-acetylglucosamine metabolic process"/>
    <property type="evidence" value="ECO:0007669"/>
    <property type="project" value="TreeGrafter"/>
</dbReference>
<dbReference type="KEGG" id="mas:Mahau_2770"/>
<dbReference type="RefSeq" id="WP_013782321.1">
    <property type="nucleotide sequence ID" value="NC_015520.1"/>
</dbReference>
<feature type="domain" description="SIS" evidence="5">
    <location>
        <begin position="188"/>
        <end position="326"/>
    </location>
</feature>
<dbReference type="EC" id="2.6.1.16" evidence="2"/>
<evidence type="ECO:0000256" key="4">
    <source>
        <dbReference type="ARBA" id="ARBA00022737"/>
    </source>
</evidence>
<dbReference type="Gene3D" id="3.40.50.10490">
    <property type="entry name" value="Glucose-6-phosphate isomerase like protein, domain 1"/>
    <property type="match status" value="2"/>
</dbReference>
<dbReference type="AlphaFoldDB" id="F3ZZQ1"/>
<keyword evidence="6" id="KW-0808">Transferase</keyword>
<proteinExistence type="predicted"/>
<dbReference type="PROSITE" id="PS51464">
    <property type="entry name" value="SIS"/>
    <property type="match status" value="2"/>
</dbReference>
<keyword evidence="4" id="KW-0677">Repeat</keyword>
<dbReference type="OrthoDB" id="9782098at2"/>
<dbReference type="HOGENOM" id="CLU_012520_2_1_9"/>
<dbReference type="InterPro" id="IPR001347">
    <property type="entry name" value="SIS_dom"/>
</dbReference>
<dbReference type="EMBL" id="CP002360">
    <property type="protein sequence ID" value="AEE97898.1"/>
    <property type="molecule type" value="Genomic_DNA"/>
</dbReference>
<feature type="domain" description="SIS" evidence="5">
    <location>
        <begin position="29"/>
        <end position="165"/>
    </location>
</feature>
<dbReference type="CDD" id="cd05008">
    <property type="entry name" value="SIS_GlmS_GlmD_1"/>
    <property type="match status" value="1"/>
</dbReference>
<sequence length="336" mass="36736">MSCMLNEIYDQPAVLQKLYNDYRSEVAKLVTELYKARNIFLIGTGSSLYACYAGAYAFTRFMNKIPIVIPSSEVSYVAETVGKEDIAIVISQSGESKETVEALDYLSKTSVWAITNSAQSTLARAASSVFCLEAGQEVSSATKTYTASLMMLYMLAACGTGDEMAKVGAIPYMVADNIEAVKGKISIWAAEFKDVADIFILGTGPNIATAKEAALMIKEKTFIPAEGESLIEFRHGPIEVVEPGTKVVLVTHNLNKINISMHYQQLSSLGADVRLVHNADLPDIGVKDIELRSTQEEAISAINMVIPFQLLAENIAVNRGLEPDTFRYINKVLNKY</sequence>
<dbReference type="GO" id="GO:0004360">
    <property type="term" value="F:glutamine-fructose-6-phosphate transaminase (isomerizing) activity"/>
    <property type="evidence" value="ECO:0007669"/>
    <property type="project" value="UniProtKB-EC"/>
</dbReference>
<dbReference type="GO" id="GO:0097367">
    <property type="term" value="F:carbohydrate derivative binding"/>
    <property type="evidence" value="ECO:0007669"/>
    <property type="project" value="InterPro"/>
</dbReference>
<dbReference type="PANTHER" id="PTHR10937:SF0">
    <property type="entry name" value="GLUTAMINE--FRUCTOSE-6-PHOSPHATE TRANSAMINASE (ISOMERIZING)"/>
    <property type="match status" value="1"/>
</dbReference>
<organism evidence="6 7">
    <name type="scientific">Mahella australiensis (strain DSM 15567 / CIP 107919 / 50-1 BON)</name>
    <dbReference type="NCBI Taxonomy" id="697281"/>
    <lineage>
        <taxon>Bacteria</taxon>
        <taxon>Bacillati</taxon>
        <taxon>Bacillota</taxon>
        <taxon>Clostridia</taxon>
        <taxon>Thermoanaerobacterales</taxon>
        <taxon>Thermoanaerobacterales Family IV. Incertae Sedis</taxon>
        <taxon>Mahella</taxon>
    </lineage>
</organism>
<evidence type="ECO:0000256" key="3">
    <source>
        <dbReference type="ARBA" id="ARBA00016090"/>
    </source>
</evidence>
<dbReference type="STRING" id="697281.Mahau_2770"/>
<reference evidence="6 7" key="2">
    <citation type="journal article" date="2011" name="Stand. Genomic Sci.">
        <title>Complete genome sequence of Mahella australiensis type strain (50-1 BON).</title>
        <authorList>
            <person name="Sikorski J."/>
            <person name="Teshima H."/>
            <person name="Nolan M."/>
            <person name="Lucas S."/>
            <person name="Hammon N."/>
            <person name="Deshpande S."/>
            <person name="Cheng J.F."/>
            <person name="Pitluck S."/>
            <person name="Liolios K."/>
            <person name="Pagani I."/>
            <person name="Ivanova N."/>
            <person name="Huntemann M."/>
            <person name="Mavromatis K."/>
            <person name="Ovchinikova G."/>
            <person name="Pati A."/>
            <person name="Tapia R."/>
            <person name="Han C."/>
            <person name="Goodwin L."/>
            <person name="Chen A."/>
            <person name="Palaniappan K."/>
            <person name="Land M."/>
            <person name="Hauser L."/>
            <person name="Ngatchou-Djao O.D."/>
            <person name="Rohde M."/>
            <person name="Pukall R."/>
            <person name="Spring S."/>
            <person name="Abt B."/>
            <person name="Goker M."/>
            <person name="Detter J.C."/>
            <person name="Woyke T."/>
            <person name="Bristow J."/>
            <person name="Markowitz V."/>
            <person name="Hugenholtz P."/>
            <person name="Eisen J.A."/>
            <person name="Kyrpides N.C."/>
            <person name="Klenk H.P."/>
            <person name="Lapidus A."/>
        </authorList>
    </citation>
    <scope>NUCLEOTIDE SEQUENCE [LARGE SCALE GENOMIC DNA]</scope>
    <source>
        <strain evidence="7">DSM 15567 / CIP 107919 / 50-1 BON</strain>
    </source>
</reference>
<evidence type="ECO:0000259" key="5">
    <source>
        <dbReference type="PROSITE" id="PS51464"/>
    </source>
</evidence>
<dbReference type="CDD" id="cd05009">
    <property type="entry name" value="SIS_GlmS_GlmD_2"/>
    <property type="match status" value="1"/>
</dbReference>
<gene>
    <name evidence="6" type="ordered locus">Mahau_2770</name>
</gene>
<dbReference type="InterPro" id="IPR035490">
    <property type="entry name" value="GlmS/FrlB_SIS"/>
</dbReference>
<dbReference type="eggNOG" id="COG0449">
    <property type="taxonomic scope" value="Bacteria"/>
</dbReference>